<evidence type="ECO:0000256" key="5">
    <source>
        <dbReference type="ARBA" id="ARBA00023136"/>
    </source>
</evidence>
<evidence type="ECO:0000256" key="6">
    <source>
        <dbReference type="ARBA" id="ARBA00023170"/>
    </source>
</evidence>
<dbReference type="OrthoDB" id="6366728at2759"/>
<dbReference type="GO" id="GO:0008049">
    <property type="term" value="P:male courtship behavior"/>
    <property type="evidence" value="ECO:0007669"/>
    <property type="project" value="TreeGrafter"/>
</dbReference>
<keyword evidence="6 8" id="KW-0675">Receptor</keyword>
<dbReference type="GO" id="GO:0030424">
    <property type="term" value="C:axon"/>
    <property type="evidence" value="ECO:0007669"/>
    <property type="project" value="TreeGrafter"/>
</dbReference>
<protein>
    <submittedName>
        <fullName evidence="8">Gustatory receptor</fullName>
    </submittedName>
</protein>
<name>A0A2A3EDC8_APICC</name>
<reference evidence="8 9" key="1">
    <citation type="submission" date="2014-07" db="EMBL/GenBank/DDBJ databases">
        <title>Genomic and transcriptomic analysis on Apis cerana provide comprehensive insights into honey bee biology.</title>
        <authorList>
            <person name="Diao Q."/>
            <person name="Sun L."/>
            <person name="Zheng H."/>
            <person name="Zheng H."/>
            <person name="Xu S."/>
            <person name="Wang S."/>
            <person name="Zeng Z."/>
            <person name="Hu F."/>
            <person name="Su S."/>
            <person name="Wu J."/>
        </authorList>
    </citation>
    <scope>NUCLEOTIDE SEQUENCE [LARGE SCALE GENOMIC DNA]</scope>
    <source>
        <tissue evidence="8">Pupae without intestine</tissue>
    </source>
</reference>
<organism evidence="8 9">
    <name type="scientific">Apis cerana cerana</name>
    <name type="common">Oriental honeybee</name>
    <dbReference type="NCBI Taxonomy" id="94128"/>
    <lineage>
        <taxon>Eukaryota</taxon>
        <taxon>Metazoa</taxon>
        <taxon>Ecdysozoa</taxon>
        <taxon>Arthropoda</taxon>
        <taxon>Hexapoda</taxon>
        <taxon>Insecta</taxon>
        <taxon>Pterygota</taxon>
        <taxon>Neoptera</taxon>
        <taxon>Endopterygota</taxon>
        <taxon>Hymenoptera</taxon>
        <taxon>Apocrita</taxon>
        <taxon>Aculeata</taxon>
        <taxon>Apoidea</taxon>
        <taxon>Anthophila</taxon>
        <taxon>Apidae</taxon>
        <taxon>Apis</taxon>
    </lineage>
</organism>
<evidence type="ECO:0000256" key="4">
    <source>
        <dbReference type="ARBA" id="ARBA00022989"/>
    </source>
</evidence>
<evidence type="ECO:0000256" key="3">
    <source>
        <dbReference type="ARBA" id="ARBA00022692"/>
    </source>
</evidence>
<dbReference type="GO" id="GO:0043025">
    <property type="term" value="C:neuronal cell body"/>
    <property type="evidence" value="ECO:0007669"/>
    <property type="project" value="TreeGrafter"/>
</dbReference>
<dbReference type="GO" id="GO:0050909">
    <property type="term" value="P:sensory perception of taste"/>
    <property type="evidence" value="ECO:0007669"/>
    <property type="project" value="InterPro"/>
</dbReference>
<dbReference type="GO" id="GO:0030425">
    <property type="term" value="C:dendrite"/>
    <property type="evidence" value="ECO:0007669"/>
    <property type="project" value="TreeGrafter"/>
</dbReference>
<dbReference type="AlphaFoldDB" id="A0A2A3EDC8"/>
<evidence type="ECO:0000256" key="2">
    <source>
        <dbReference type="ARBA" id="ARBA00022475"/>
    </source>
</evidence>
<evidence type="ECO:0000313" key="9">
    <source>
        <dbReference type="Proteomes" id="UP000242457"/>
    </source>
</evidence>
<dbReference type="Proteomes" id="UP000242457">
    <property type="component" value="Unassembled WGS sequence"/>
</dbReference>
<keyword evidence="7" id="KW-0807">Transducer</keyword>
<evidence type="ECO:0000313" key="8">
    <source>
        <dbReference type="EMBL" id="PBC29229.1"/>
    </source>
</evidence>
<evidence type="ECO:0000256" key="1">
    <source>
        <dbReference type="ARBA" id="ARBA00004651"/>
    </source>
</evidence>
<dbReference type="STRING" id="94128.A0A2A3EDC8"/>
<dbReference type="PANTHER" id="PTHR21143:SF133">
    <property type="entry name" value="GUSTATORY AND PHEROMONE RECEPTOR 32A-RELATED"/>
    <property type="match status" value="1"/>
</dbReference>
<dbReference type="EMBL" id="KZ288291">
    <property type="protein sequence ID" value="PBC29229.1"/>
    <property type="molecule type" value="Genomic_DNA"/>
</dbReference>
<dbReference type="Pfam" id="PF08395">
    <property type="entry name" value="7tm_7"/>
    <property type="match status" value="1"/>
</dbReference>
<keyword evidence="9" id="KW-1185">Reference proteome</keyword>
<evidence type="ECO:0000256" key="7">
    <source>
        <dbReference type="ARBA" id="ARBA00023224"/>
    </source>
</evidence>
<dbReference type="GO" id="GO:0007165">
    <property type="term" value="P:signal transduction"/>
    <property type="evidence" value="ECO:0007669"/>
    <property type="project" value="UniProtKB-KW"/>
</dbReference>
<proteinExistence type="predicted"/>
<sequence>MLPLSLLALLTSKLEQFSLQLLHQKVKFTANGYFTLDNTLFHSMINTVTTYMVILVQFQMGTSNQNANFCNCTQCRLSNLSAIPLKRTTNTSIACMAANYMIAADYIHCCSQ</sequence>
<dbReference type="GO" id="GO:0005886">
    <property type="term" value="C:plasma membrane"/>
    <property type="evidence" value="ECO:0007669"/>
    <property type="project" value="UniProtKB-SubCell"/>
</dbReference>
<dbReference type="InterPro" id="IPR013604">
    <property type="entry name" value="7TM_chemorcpt"/>
</dbReference>
<gene>
    <name evidence="8" type="ORF">APICC_08219</name>
</gene>
<keyword evidence="2" id="KW-1003">Cell membrane</keyword>
<keyword evidence="4" id="KW-1133">Transmembrane helix</keyword>
<dbReference type="PANTHER" id="PTHR21143">
    <property type="entry name" value="INVERTEBRATE GUSTATORY RECEPTOR"/>
    <property type="match status" value="1"/>
</dbReference>
<comment type="subcellular location">
    <subcellularLocation>
        <location evidence="1">Cell membrane</location>
        <topology evidence="1">Multi-pass membrane protein</topology>
    </subcellularLocation>
</comment>
<keyword evidence="3" id="KW-0812">Transmembrane</keyword>
<dbReference type="GO" id="GO:0007635">
    <property type="term" value="P:chemosensory behavior"/>
    <property type="evidence" value="ECO:0007669"/>
    <property type="project" value="TreeGrafter"/>
</dbReference>
<accession>A0A2A3EDC8</accession>
<keyword evidence="5" id="KW-0472">Membrane</keyword>